<dbReference type="Proteomes" id="UP001140087">
    <property type="component" value="Unassembled WGS sequence"/>
</dbReference>
<protein>
    <submittedName>
        <fullName evidence="1">Uncharacterized protein</fullName>
    </submittedName>
</protein>
<comment type="caution">
    <text evidence="1">The sequence shown here is derived from an EMBL/GenBank/DDBJ whole genome shotgun (WGS) entry which is preliminary data.</text>
</comment>
<dbReference type="EMBL" id="JANBUN010002466">
    <property type="protein sequence ID" value="KAJ2794564.1"/>
    <property type="molecule type" value="Genomic_DNA"/>
</dbReference>
<keyword evidence="2" id="KW-1185">Reference proteome</keyword>
<accession>A0ACC1KSU3</accession>
<proteinExistence type="predicted"/>
<gene>
    <name evidence="1" type="ORF">H4R21_005452</name>
</gene>
<sequence length="126" mass="13726">MFGKFGSILKVDLTFSKTGFKFVHVHFSAGDLPANMAMEALHNVNPTDEELKEVETAVSRAVGEFSGTEIGGLNMIVSPARVRQPPVRVQRTNDPSTQARGFKDGFAQGYRQGMIDGQRIARGGKN</sequence>
<organism evidence="1 2">
    <name type="scientific">Coemansia helicoidea</name>
    <dbReference type="NCBI Taxonomy" id="1286919"/>
    <lineage>
        <taxon>Eukaryota</taxon>
        <taxon>Fungi</taxon>
        <taxon>Fungi incertae sedis</taxon>
        <taxon>Zoopagomycota</taxon>
        <taxon>Kickxellomycotina</taxon>
        <taxon>Kickxellomycetes</taxon>
        <taxon>Kickxellales</taxon>
        <taxon>Kickxellaceae</taxon>
        <taxon>Coemansia</taxon>
    </lineage>
</organism>
<evidence type="ECO:0000313" key="2">
    <source>
        <dbReference type="Proteomes" id="UP001140087"/>
    </source>
</evidence>
<evidence type="ECO:0000313" key="1">
    <source>
        <dbReference type="EMBL" id="KAJ2794564.1"/>
    </source>
</evidence>
<name>A0ACC1KSU3_9FUNG</name>
<reference evidence="1" key="1">
    <citation type="submission" date="2022-07" db="EMBL/GenBank/DDBJ databases">
        <title>Phylogenomic reconstructions and comparative analyses of Kickxellomycotina fungi.</title>
        <authorList>
            <person name="Reynolds N.K."/>
            <person name="Stajich J.E."/>
            <person name="Barry K."/>
            <person name="Grigoriev I.V."/>
            <person name="Crous P."/>
            <person name="Smith M.E."/>
        </authorList>
    </citation>
    <scope>NUCLEOTIDE SEQUENCE</scope>
    <source>
        <strain evidence="1">BCRC 34780</strain>
    </source>
</reference>